<sequence>MVQCVLHFLGIRLSASLSSCPRLCEREREIGRVFVGWATGLGVQSGRICGHGEVMMRLMVLVRATRFVFVEKHFPPGMPRYAIFYGYLGTFLRGVPKQPSYSTDLESVEGVMEAALKRFPVANEPRFHYCSRTDQGVHAMRTCGHVDLVHSRENAEFKPEILHKGLNKFFYDALRPIRVHEVRRVCDEFSARHCAASRTYVYRFAVLRDSESQHAERDLKNLLPVTELDRCALVMPPFDAEKANQVADMFIGTKDFATFSKAPKRREQEHLHDAGIIKSTVRKVYECSLEPGLPLMVSRFQPRPQYDVWNLRVRASGFLYHMVRRMAGAVIAAGKGRLDLCDIEEMFDRRSSDAWNPRASTAEACGLYLEDVEYHPVSFETGQMPEKPWSRSQMRRDLADDACVKLRDSSFAG</sequence>
<name>A0A7R9BNC8_9CRUS</name>
<dbReference type="AlphaFoldDB" id="A0A7R9BNC8"/>
<evidence type="ECO:0000256" key="4">
    <source>
        <dbReference type="RuleBase" id="RU003792"/>
    </source>
</evidence>
<evidence type="ECO:0000256" key="5">
    <source>
        <dbReference type="SAM" id="SignalP"/>
    </source>
</evidence>
<dbReference type="InterPro" id="IPR020097">
    <property type="entry name" value="PsdUridine_synth_TruA_a/b_dom"/>
</dbReference>
<dbReference type="InterPro" id="IPR020103">
    <property type="entry name" value="PsdUridine_synth_cat_dom_sf"/>
</dbReference>
<dbReference type="SUPFAM" id="SSF55120">
    <property type="entry name" value="Pseudouridine synthase"/>
    <property type="match status" value="1"/>
</dbReference>
<comment type="similarity">
    <text evidence="1 4">Belongs to the tRNA pseudouridine synthase TruA family.</text>
</comment>
<feature type="signal peptide" evidence="5">
    <location>
        <begin position="1"/>
        <end position="16"/>
    </location>
</feature>
<evidence type="ECO:0000256" key="3">
    <source>
        <dbReference type="ARBA" id="ARBA00023235"/>
    </source>
</evidence>
<dbReference type="Pfam" id="PF01416">
    <property type="entry name" value="PseudoU_synth_1"/>
    <property type="match status" value="1"/>
</dbReference>
<dbReference type="EMBL" id="OA883289">
    <property type="protein sequence ID" value="CAD7278505.1"/>
    <property type="molecule type" value="Genomic_DNA"/>
</dbReference>
<dbReference type="InterPro" id="IPR020094">
    <property type="entry name" value="TruA/RsuA/RluB/E/F_N"/>
</dbReference>
<feature type="chain" id="PRO_5036402971" description="tRNA pseudouridine synthase" evidence="5">
    <location>
        <begin position="17"/>
        <end position="413"/>
    </location>
</feature>
<protein>
    <recommendedName>
        <fullName evidence="4">tRNA pseudouridine synthase</fullName>
        <ecNumber evidence="4">5.4.99.12</ecNumber>
    </recommendedName>
</protein>
<dbReference type="InterPro" id="IPR020095">
    <property type="entry name" value="PsdUridine_synth_TruA_C"/>
</dbReference>
<reference evidence="7" key="1">
    <citation type="submission" date="2020-11" db="EMBL/GenBank/DDBJ databases">
        <authorList>
            <person name="Tran Van P."/>
        </authorList>
    </citation>
    <scope>NUCLEOTIDE SEQUENCE</scope>
</reference>
<dbReference type="GO" id="GO:0031119">
    <property type="term" value="P:tRNA pseudouridine synthesis"/>
    <property type="evidence" value="ECO:0007669"/>
    <property type="project" value="TreeGrafter"/>
</dbReference>
<gene>
    <name evidence="7" type="ORF">NMOB1V02_LOCUS6205</name>
</gene>
<accession>A0A7R9BNC8</accession>
<evidence type="ECO:0000313" key="7">
    <source>
        <dbReference type="EMBL" id="CAD7278505.1"/>
    </source>
</evidence>
<feature type="domain" description="Pseudouridine synthase I TruA alpha/beta" evidence="6">
    <location>
        <begin position="247"/>
        <end position="374"/>
    </location>
</feature>
<dbReference type="InterPro" id="IPR001406">
    <property type="entry name" value="PsdUridine_synth_TruA"/>
</dbReference>
<dbReference type="EC" id="5.4.99.12" evidence="4"/>
<dbReference type="EMBL" id="CAJPEX010001252">
    <property type="protein sequence ID" value="CAG0918657.1"/>
    <property type="molecule type" value="Genomic_DNA"/>
</dbReference>
<dbReference type="Proteomes" id="UP000678499">
    <property type="component" value="Unassembled WGS sequence"/>
</dbReference>
<evidence type="ECO:0000256" key="1">
    <source>
        <dbReference type="ARBA" id="ARBA00009375"/>
    </source>
</evidence>
<keyword evidence="5" id="KW-0732">Signal</keyword>
<dbReference type="PANTHER" id="PTHR11142">
    <property type="entry name" value="PSEUDOURIDYLATE SYNTHASE"/>
    <property type="match status" value="1"/>
</dbReference>
<keyword evidence="3 4" id="KW-0413">Isomerase</keyword>
<keyword evidence="2 4" id="KW-0819">tRNA processing</keyword>
<dbReference type="PANTHER" id="PTHR11142:SF0">
    <property type="entry name" value="TRNA PSEUDOURIDINE SYNTHASE-LIKE 1"/>
    <property type="match status" value="1"/>
</dbReference>
<dbReference type="GO" id="GO:0003723">
    <property type="term" value="F:RNA binding"/>
    <property type="evidence" value="ECO:0007669"/>
    <property type="project" value="InterPro"/>
</dbReference>
<evidence type="ECO:0000259" key="6">
    <source>
        <dbReference type="Pfam" id="PF01416"/>
    </source>
</evidence>
<organism evidence="7">
    <name type="scientific">Notodromas monacha</name>
    <dbReference type="NCBI Taxonomy" id="399045"/>
    <lineage>
        <taxon>Eukaryota</taxon>
        <taxon>Metazoa</taxon>
        <taxon>Ecdysozoa</taxon>
        <taxon>Arthropoda</taxon>
        <taxon>Crustacea</taxon>
        <taxon>Oligostraca</taxon>
        <taxon>Ostracoda</taxon>
        <taxon>Podocopa</taxon>
        <taxon>Podocopida</taxon>
        <taxon>Cypridocopina</taxon>
        <taxon>Cypridoidea</taxon>
        <taxon>Cyprididae</taxon>
        <taxon>Notodromas</taxon>
    </lineage>
</organism>
<dbReference type="HAMAP" id="MF_00171">
    <property type="entry name" value="TruA"/>
    <property type="match status" value="1"/>
</dbReference>
<proteinExistence type="inferred from homology"/>
<dbReference type="Gene3D" id="3.30.70.580">
    <property type="entry name" value="Pseudouridine synthase I, catalytic domain, N-terminal subdomain"/>
    <property type="match status" value="1"/>
</dbReference>
<keyword evidence="8" id="KW-1185">Reference proteome</keyword>
<dbReference type="GO" id="GO:0160147">
    <property type="term" value="F:tRNA pseudouridine(38-40) synthase activity"/>
    <property type="evidence" value="ECO:0007669"/>
    <property type="project" value="UniProtKB-EC"/>
</dbReference>
<evidence type="ECO:0000313" key="8">
    <source>
        <dbReference type="Proteomes" id="UP000678499"/>
    </source>
</evidence>
<dbReference type="OrthoDB" id="10252009at2759"/>
<dbReference type="Gene3D" id="3.30.70.660">
    <property type="entry name" value="Pseudouridine synthase I, catalytic domain, C-terminal subdomain"/>
    <property type="match status" value="1"/>
</dbReference>
<evidence type="ECO:0000256" key="2">
    <source>
        <dbReference type="ARBA" id="ARBA00022694"/>
    </source>
</evidence>
<comment type="catalytic activity">
    <reaction evidence="4">
        <text>uridine(38/39/40) in tRNA = pseudouridine(38/39/40) in tRNA</text>
        <dbReference type="Rhea" id="RHEA:22376"/>
        <dbReference type="Rhea" id="RHEA-COMP:10085"/>
        <dbReference type="Rhea" id="RHEA-COMP:10087"/>
        <dbReference type="ChEBI" id="CHEBI:65314"/>
        <dbReference type="ChEBI" id="CHEBI:65315"/>
        <dbReference type="EC" id="5.4.99.12"/>
    </reaction>
</comment>